<dbReference type="Proteomes" id="UP000257109">
    <property type="component" value="Unassembled WGS sequence"/>
</dbReference>
<comment type="caution">
    <text evidence="7">The sequence shown here is derived from an EMBL/GenBank/DDBJ whole genome shotgun (WGS) entry which is preliminary data.</text>
</comment>
<dbReference type="InterPro" id="IPR005175">
    <property type="entry name" value="PPC_dom"/>
</dbReference>
<evidence type="ECO:0000313" key="8">
    <source>
        <dbReference type="Proteomes" id="UP000257109"/>
    </source>
</evidence>
<dbReference type="AlphaFoldDB" id="A0A371HIZ1"/>
<evidence type="ECO:0000313" key="7">
    <source>
        <dbReference type="EMBL" id="RDY02776.1"/>
    </source>
</evidence>
<name>A0A371HIZ1_MUCPR</name>
<dbReference type="EMBL" id="QJKJ01002461">
    <property type="protein sequence ID" value="RDY02776.1"/>
    <property type="molecule type" value="Genomic_DNA"/>
</dbReference>
<evidence type="ECO:0000256" key="2">
    <source>
        <dbReference type="ARBA" id="ARBA00023125"/>
    </source>
</evidence>
<dbReference type="SUPFAM" id="SSF117856">
    <property type="entry name" value="AF0104/ALDC/Ptd012-like"/>
    <property type="match status" value="1"/>
</dbReference>
<dbReference type="GO" id="GO:0005634">
    <property type="term" value="C:nucleus"/>
    <property type="evidence" value="ECO:0007669"/>
    <property type="project" value="TreeGrafter"/>
</dbReference>
<evidence type="ECO:0000259" key="6">
    <source>
        <dbReference type="PROSITE" id="PS51742"/>
    </source>
</evidence>
<dbReference type="CDD" id="cd11378">
    <property type="entry name" value="DUF296"/>
    <property type="match status" value="1"/>
</dbReference>
<dbReference type="Gene3D" id="3.30.1330.80">
    <property type="entry name" value="Hypothetical protein, similar to alpha- acetolactate decarboxylase, domain 2"/>
    <property type="match status" value="1"/>
</dbReference>
<keyword evidence="8" id="KW-1185">Reference proteome</keyword>
<feature type="compositionally biased region" description="Polar residues" evidence="5">
    <location>
        <begin position="1"/>
        <end position="17"/>
    </location>
</feature>
<gene>
    <name evidence="7" type="primary">AHL17</name>
    <name evidence="7" type="ORF">CR513_13731</name>
</gene>
<dbReference type="OrthoDB" id="1373386at2759"/>
<feature type="region of interest" description="Disordered" evidence="5">
    <location>
        <begin position="1"/>
        <end position="71"/>
    </location>
</feature>
<accession>A0A371HIZ1</accession>
<organism evidence="7 8">
    <name type="scientific">Mucuna pruriens</name>
    <name type="common">Velvet bean</name>
    <name type="synonym">Dolichos pruriens</name>
    <dbReference type="NCBI Taxonomy" id="157652"/>
    <lineage>
        <taxon>Eukaryota</taxon>
        <taxon>Viridiplantae</taxon>
        <taxon>Streptophyta</taxon>
        <taxon>Embryophyta</taxon>
        <taxon>Tracheophyta</taxon>
        <taxon>Spermatophyta</taxon>
        <taxon>Magnoliopsida</taxon>
        <taxon>eudicotyledons</taxon>
        <taxon>Gunneridae</taxon>
        <taxon>Pentapetalae</taxon>
        <taxon>rosids</taxon>
        <taxon>fabids</taxon>
        <taxon>Fabales</taxon>
        <taxon>Fabaceae</taxon>
        <taxon>Papilionoideae</taxon>
        <taxon>50 kb inversion clade</taxon>
        <taxon>NPAAA clade</taxon>
        <taxon>indigoferoid/millettioid clade</taxon>
        <taxon>Phaseoleae</taxon>
        <taxon>Mucuna</taxon>
    </lineage>
</organism>
<dbReference type="PROSITE" id="PS51742">
    <property type="entry name" value="PPC"/>
    <property type="match status" value="1"/>
</dbReference>
<dbReference type="PANTHER" id="PTHR31100">
    <property type="entry name" value="AT-HOOK MOTIF NUCLEAR-LOCALIZED PROTEIN 15"/>
    <property type="match status" value="1"/>
</dbReference>
<dbReference type="Pfam" id="PF03479">
    <property type="entry name" value="PCC"/>
    <property type="match status" value="1"/>
</dbReference>
<keyword evidence="2" id="KW-0238">DNA-binding</keyword>
<dbReference type="PANTHER" id="PTHR31100:SF63">
    <property type="entry name" value="AT-HOOK MOTIF NUCLEAR-LOCALIZED PROTEIN"/>
    <property type="match status" value="1"/>
</dbReference>
<protein>
    <submittedName>
        <fullName evidence="7">AT-hook motif nuclear-localized protein 17</fullName>
    </submittedName>
</protein>
<keyword evidence="4" id="KW-0539">Nucleus</keyword>
<dbReference type="FunFam" id="3.30.1330.80:FF:000009">
    <property type="entry name" value="AT-hook motif nuclear-localized protein 17"/>
    <property type="match status" value="1"/>
</dbReference>
<keyword evidence="3" id="KW-0804">Transcription</keyword>
<proteinExistence type="predicted"/>
<evidence type="ECO:0000256" key="1">
    <source>
        <dbReference type="ARBA" id="ARBA00023015"/>
    </source>
</evidence>
<feature type="non-terminal residue" evidence="7">
    <location>
        <position position="1"/>
    </location>
</feature>
<feature type="domain" description="PPC" evidence="6">
    <location>
        <begin position="77"/>
        <end position="222"/>
    </location>
</feature>
<evidence type="ECO:0000256" key="5">
    <source>
        <dbReference type="SAM" id="MobiDB-lite"/>
    </source>
</evidence>
<reference evidence="7" key="1">
    <citation type="submission" date="2018-05" db="EMBL/GenBank/DDBJ databases">
        <title>Draft genome of Mucuna pruriens seed.</title>
        <authorList>
            <person name="Nnadi N.E."/>
            <person name="Vos R."/>
            <person name="Hasami M.H."/>
            <person name="Devisetty U.K."/>
            <person name="Aguiy J.C."/>
        </authorList>
    </citation>
    <scope>NUCLEOTIDE SEQUENCE [LARGE SCALE GENOMIC DNA]</scope>
    <source>
        <strain evidence="7">JCA_2017</strain>
    </source>
</reference>
<evidence type="ECO:0000256" key="3">
    <source>
        <dbReference type="ARBA" id="ARBA00023163"/>
    </source>
</evidence>
<sequence>MRKNSMANSPFSNSEFTSPLDYRTKHHHRLPSPPSLLMNQPLEHLPFATPPAKRTRGRPPGSKNKPKHASIPGAQLVDPFVKLVMVNVPPGNDVIESIIDIARRGRASLTILNADGMIASVTLRNAQHGAPTLTLHGPFTLLSLTGSYIYGNQYSLHLGATPPRPLSFGINLSTLQGQIFGGVVDGKVIAADGVNIVTSTFKNPEIYKYVPEGIERDGDDNNSNNNYINFNGGDDLSRFNMTTSLNLAICTTTTIIFYHELALRASPFGDLTH</sequence>
<dbReference type="GO" id="GO:0003680">
    <property type="term" value="F:minor groove of adenine-thymine-rich DNA binding"/>
    <property type="evidence" value="ECO:0007669"/>
    <property type="project" value="InterPro"/>
</dbReference>
<keyword evidence="1" id="KW-0805">Transcription regulation</keyword>
<dbReference type="STRING" id="157652.A0A371HIZ1"/>
<evidence type="ECO:0000256" key="4">
    <source>
        <dbReference type="ARBA" id="ARBA00023242"/>
    </source>
</evidence>
<dbReference type="InterPro" id="IPR014476">
    <property type="entry name" value="AHL15-29"/>
</dbReference>
<dbReference type="GO" id="GO:0003700">
    <property type="term" value="F:DNA-binding transcription factor activity"/>
    <property type="evidence" value="ECO:0007669"/>
    <property type="project" value="TreeGrafter"/>
</dbReference>